<dbReference type="EMBL" id="FN653026">
    <property type="protein sequence ID" value="CBY07669.1"/>
    <property type="molecule type" value="Genomic_DNA"/>
</dbReference>
<feature type="chain" id="PRO_5003190942" description="WAP domain-containing protein" evidence="1">
    <location>
        <begin position="17"/>
        <end position="72"/>
    </location>
</feature>
<dbReference type="InParanoid" id="E4X644"/>
<evidence type="ECO:0000313" key="3">
    <source>
        <dbReference type="Proteomes" id="UP000001307"/>
    </source>
</evidence>
<keyword evidence="1" id="KW-0732">Signal</keyword>
<accession>E4X644</accession>
<evidence type="ECO:0008006" key="4">
    <source>
        <dbReference type="Google" id="ProtNLM"/>
    </source>
</evidence>
<feature type="signal peptide" evidence="1">
    <location>
        <begin position="1"/>
        <end position="16"/>
    </location>
</feature>
<dbReference type="Proteomes" id="UP000001307">
    <property type="component" value="Unassembled WGS sequence"/>
</dbReference>
<keyword evidence="3" id="KW-1185">Reference proteome</keyword>
<evidence type="ECO:0000313" key="2">
    <source>
        <dbReference type="EMBL" id="CBY07669.1"/>
    </source>
</evidence>
<evidence type="ECO:0000256" key="1">
    <source>
        <dbReference type="SAM" id="SignalP"/>
    </source>
</evidence>
<reference evidence="2" key="1">
    <citation type="journal article" date="2010" name="Science">
        <title>Plasticity of animal genome architecture unmasked by rapid evolution of a pelagic tunicate.</title>
        <authorList>
            <person name="Denoeud F."/>
            <person name="Henriet S."/>
            <person name="Mungpakdee S."/>
            <person name="Aury J.M."/>
            <person name="Da Silva C."/>
            <person name="Brinkmann H."/>
            <person name="Mikhaleva J."/>
            <person name="Olsen L.C."/>
            <person name="Jubin C."/>
            <person name="Canestro C."/>
            <person name="Bouquet J.M."/>
            <person name="Danks G."/>
            <person name="Poulain J."/>
            <person name="Campsteijn C."/>
            <person name="Adamski M."/>
            <person name="Cross I."/>
            <person name="Yadetie F."/>
            <person name="Muffato M."/>
            <person name="Louis A."/>
            <person name="Butcher S."/>
            <person name="Tsagkogeorga G."/>
            <person name="Konrad A."/>
            <person name="Singh S."/>
            <person name="Jensen M.F."/>
            <person name="Cong E.H."/>
            <person name="Eikeseth-Otteraa H."/>
            <person name="Noel B."/>
            <person name="Anthouard V."/>
            <person name="Porcel B.M."/>
            <person name="Kachouri-Lafond R."/>
            <person name="Nishino A."/>
            <person name="Ugolini M."/>
            <person name="Chourrout P."/>
            <person name="Nishida H."/>
            <person name="Aasland R."/>
            <person name="Huzurbazar S."/>
            <person name="Westhof E."/>
            <person name="Delsuc F."/>
            <person name="Lehrach H."/>
            <person name="Reinhardt R."/>
            <person name="Weissenbach J."/>
            <person name="Roy S.W."/>
            <person name="Artiguenave F."/>
            <person name="Postlethwait J.H."/>
            <person name="Manak J.R."/>
            <person name="Thompson E.M."/>
            <person name="Jaillon O."/>
            <person name="Du Pasquier L."/>
            <person name="Boudinot P."/>
            <person name="Liberles D.A."/>
            <person name="Volff J.N."/>
            <person name="Philippe H."/>
            <person name="Lenhard B."/>
            <person name="Roest Crollius H."/>
            <person name="Wincker P."/>
            <person name="Chourrout D."/>
        </authorList>
    </citation>
    <scope>NUCLEOTIDE SEQUENCE [LARGE SCALE GENOMIC DNA]</scope>
</reference>
<dbReference type="AlphaFoldDB" id="E4X644"/>
<proteinExistence type="predicted"/>
<protein>
    <recommendedName>
        <fullName evidence="4">WAP domain-containing protein</fullName>
    </recommendedName>
</protein>
<organism evidence="2">
    <name type="scientific">Oikopleura dioica</name>
    <name type="common">Tunicate</name>
    <dbReference type="NCBI Taxonomy" id="34765"/>
    <lineage>
        <taxon>Eukaryota</taxon>
        <taxon>Metazoa</taxon>
        <taxon>Chordata</taxon>
        <taxon>Tunicata</taxon>
        <taxon>Appendicularia</taxon>
        <taxon>Copelata</taxon>
        <taxon>Oikopleuridae</taxon>
        <taxon>Oikopleura</taxon>
    </lineage>
</organism>
<sequence length="72" mass="7975">MLQHLVLLILFAEASRNQLSVLVRGRLVNLSCPDEDLALICDGHCYTDYLACKANCDSSSCERTCLTSYTTC</sequence>
<gene>
    <name evidence="2" type="ORF">GSOID_T00002659001</name>
</gene>
<name>E4X644_OIKDI</name>